<protein>
    <submittedName>
        <fullName evidence="2">Uncharacterized protein</fullName>
    </submittedName>
</protein>
<feature type="compositionally biased region" description="Basic and acidic residues" evidence="1">
    <location>
        <begin position="10"/>
        <end position="27"/>
    </location>
</feature>
<dbReference type="AlphaFoldDB" id="A0A917X087"/>
<evidence type="ECO:0000313" key="3">
    <source>
        <dbReference type="Proteomes" id="UP000608890"/>
    </source>
</evidence>
<feature type="region of interest" description="Disordered" evidence="1">
    <location>
        <begin position="130"/>
        <end position="162"/>
    </location>
</feature>
<organism evidence="2 3">
    <name type="scientific">Micromonospora sonchi</name>
    <dbReference type="NCBI Taxonomy" id="1763543"/>
    <lineage>
        <taxon>Bacteria</taxon>
        <taxon>Bacillati</taxon>
        <taxon>Actinomycetota</taxon>
        <taxon>Actinomycetes</taxon>
        <taxon>Micromonosporales</taxon>
        <taxon>Micromonosporaceae</taxon>
        <taxon>Micromonospora</taxon>
    </lineage>
</organism>
<evidence type="ECO:0000256" key="1">
    <source>
        <dbReference type="SAM" id="MobiDB-lite"/>
    </source>
</evidence>
<dbReference type="EMBL" id="BMNB01000021">
    <property type="protein sequence ID" value="GGM53057.1"/>
    <property type="molecule type" value="Genomic_DNA"/>
</dbReference>
<dbReference type="Proteomes" id="UP000608890">
    <property type="component" value="Unassembled WGS sequence"/>
</dbReference>
<keyword evidence="3" id="KW-1185">Reference proteome</keyword>
<dbReference type="InterPro" id="IPR049799">
    <property type="entry name" value="SitI3-like"/>
</dbReference>
<dbReference type="NCBIfam" id="NF040657">
    <property type="entry name" value="immun_SitI3"/>
    <property type="match status" value="1"/>
</dbReference>
<feature type="region of interest" description="Disordered" evidence="1">
    <location>
        <begin position="1"/>
        <end position="52"/>
    </location>
</feature>
<sequence length="162" mass="18210">MVQSFRSRRDRQEGLRDEHPLPADPGRRHPLRHVPDLAAPNATETPNPGSHPLLSADLYHERGYLITIRCGRHSYYDAENDDGYWEWEPEEYLNITFDMRPDDMTDKGVPNMVATVAQVLADRPKAAALILTRPTPRAAGRRTGTRGPAPDAPHTEPVGTNR</sequence>
<evidence type="ECO:0000313" key="2">
    <source>
        <dbReference type="EMBL" id="GGM53057.1"/>
    </source>
</evidence>
<proteinExistence type="predicted"/>
<reference evidence="2" key="1">
    <citation type="journal article" date="2014" name="Int. J. Syst. Evol. Microbiol.">
        <title>Complete genome sequence of Corynebacterium casei LMG S-19264T (=DSM 44701T), isolated from a smear-ripened cheese.</title>
        <authorList>
            <consortium name="US DOE Joint Genome Institute (JGI-PGF)"/>
            <person name="Walter F."/>
            <person name="Albersmeier A."/>
            <person name="Kalinowski J."/>
            <person name="Ruckert C."/>
        </authorList>
    </citation>
    <scope>NUCLEOTIDE SEQUENCE</scope>
    <source>
        <strain evidence="2">CGMCC 4.7312</strain>
    </source>
</reference>
<accession>A0A917X087</accession>
<name>A0A917X087_9ACTN</name>
<reference evidence="2" key="2">
    <citation type="submission" date="2020-09" db="EMBL/GenBank/DDBJ databases">
        <authorList>
            <person name="Sun Q."/>
            <person name="Zhou Y."/>
        </authorList>
    </citation>
    <scope>NUCLEOTIDE SEQUENCE</scope>
    <source>
        <strain evidence="2">CGMCC 4.7312</strain>
    </source>
</reference>
<gene>
    <name evidence="2" type="ORF">GCM10011608_42410</name>
</gene>
<comment type="caution">
    <text evidence="2">The sequence shown here is derived from an EMBL/GenBank/DDBJ whole genome shotgun (WGS) entry which is preliminary data.</text>
</comment>